<keyword evidence="3" id="KW-1185">Reference proteome</keyword>
<dbReference type="KEGG" id="tut:107362802"/>
<dbReference type="AlphaFoldDB" id="T1KBL0"/>
<protein>
    <recommendedName>
        <fullName evidence="4">DUF19 domain-containing protein</fullName>
    </recommendedName>
</protein>
<dbReference type="OMA" id="CRETSEM"/>
<dbReference type="HOGENOM" id="CLU_1039480_0_0_1"/>
<dbReference type="OrthoDB" id="10332418at2759"/>
<proteinExistence type="predicted"/>
<accession>T1KBL0</accession>
<dbReference type="PANTHER" id="PTHR33964">
    <property type="entry name" value="RE45066P-RELATED"/>
    <property type="match status" value="1"/>
</dbReference>
<dbReference type="PANTHER" id="PTHR33964:SF1">
    <property type="entry name" value="RE45066P"/>
    <property type="match status" value="1"/>
</dbReference>
<reference evidence="2" key="2">
    <citation type="submission" date="2015-06" db="UniProtKB">
        <authorList>
            <consortium name="EnsemblMetazoa"/>
        </authorList>
    </citation>
    <scope>IDENTIFICATION</scope>
</reference>
<evidence type="ECO:0000313" key="3">
    <source>
        <dbReference type="Proteomes" id="UP000015104"/>
    </source>
</evidence>
<reference evidence="3" key="1">
    <citation type="submission" date="2011-08" db="EMBL/GenBank/DDBJ databases">
        <authorList>
            <person name="Rombauts S."/>
        </authorList>
    </citation>
    <scope>NUCLEOTIDE SEQUENCE</scope>
    <source>
        <strain evidence="3">London</strain>
    </source>
</reference>
<organism evidence="2 3">
    <name type="scientific">Tetranychus urticae</name>
    <name type="common">Two-spotted spider mite</name>
    <dbReference type="NCBI Taxonomy" id="32264"/>
    <lineage>
        <taxon>Eukaryota</taxon>
        <taxon>Metazoa</taxon>
        <taxon>Ecdysozoa</taxon>
        <taxon>Arthropoda</taxon>
        <taxon>Chelicerata</taxon>
        <taxon>Arachnida</taxon>
        <taxon>Acari</taxon>
        <taxon>Acariformes</taxon>
        <taxon>Trombidiformes</taxon>
        <taxon>Prostigmata</taxon>
        <taxon>Eleutherengona</taxon>
        <taxon>Raphignathae</taxon>
        <taxon>Tetranychoidea</taxon>
        <taxon>Tetranychidae</taxon>
        <taxon>Tetranychus</taxon>
    </lineage>
</organism>
<evidence type="ECO:0000256" key="1">
    <source>
        <dbReference type="SAM" id="SignalP"/>
    </source>
</evidence>
<evidence type="ECO:0008006" key="4">
    <source>
        <dbReference type="Google" id="ProtNLM"/>
    </source>
</evidence>
<dbReference type="EMBL" id="CAEY01001951">
    <property type="status" value="NOT_ANNOTATED_CDS"/>
    <property type="molecule type" value="Genomic_DNA"/>
</dbReference>
<feature type="chain" id="PRO_5004591352" description="DUF19 domain-containing protein" evidence="1">
    <location>
        <begin position="22"/>
        <end position="261"/>
    </location>
</feature>
<keyword evidence="1" id="KW-0732">Signal</keyword>
<sequence length="261" mass="28614">MVGKMIILLFTSFCCLTLAAAQGKAKGEDIFQNSTESCEQIFNETASLVEPILLVGSKSFPITIPEIDAHCKLGNDVYKRARKYGKCLQGLARQTLQIYLHGLRRFIRSICQSTAKKQDAINDLKCATDGTLEGWNMCLDATNRQLDFVSDNSTSVGVVGDVCCIYSSLLNCIDQRTGTKSDCTPKGDTTKFFKTSIALVLKEVIELICSRYATEQECAANNPDGLVRIKLAAETNRTVDGAYLLSPLLKIVNKLSDDSDV</sequence>
<feature type="signal peptide" evidence="1">
    <location>
        <begin position="1"/>
        <end position="21"/>
    </location>
</feature>
<gene>
    <name evidence="2" type="primary">107362802</name>
</gene>
<evidence type="ECO:0000313" key="2">
    <source>
        <dbReference type="EnsemblMetazoa" id="tetur08g04460.1"/>
    </source>
</evidence>
<dbReference type="Proteomes" id="UP000015104">
    <property type="component" value="Unassembled WGS sequence"/>
</dbReference>
<dbReference type="EnsemblMetazoa" id="tetur08g04460.1">
    <property type="protein sequence ID" value="tetur08g04460.1"/>
    <property type="gene ID" value="tetur08g04460"/>
</dbReference>
<name>T1KBL0_TETUR</name>